<evidence type="ECO:0000256" key="4">
    <source>
        <dbReference type="ARBA" id="ARBA00023125"/>
    </source>
</evidence>
<dbReference type="Gene3D" id="1.10.10.60">
    <property type="entry name" value="Homeodomain-like"/>
    <property type="match status" value="1"/>
</dbReference>
<dbReference type="InterPro" id="IPR025944">
    <property type="entry name" value="Sigma_54_int_dom_CS"/>
</dbReference>
<dbReference type="InterPro" id="IPR035965">
    <property type="entry name" value="PAS-like_dom_sf"/>
</dbReference>
<evidence type="ECO:0000313" key="8">
    <source>
        <dbReference type="Proteomes" id="UP001165422"/>
    </source>
</evidence>
<dbReference type="InterPro" id="IPR002078">
    <property type="entry name" value="Sigma_54_int"/>
</dbReference>
<dbReference type="InterPro" id="IPR027417">
    <property type="entry name" value="P-loop_NTPase"/>
</dbReference>
<dbReference type="Gene3D" id="3.30.450.20">
    <property type="entry name" value="PAS domain"/>
    <property type="match status" value="1"/>
</dbReference>
<dbReference type="RefSeq" id="WP_229981094.1">
    <property type="nucleotide sequence ID" value="NZ_JAJJPB010000003.1"/>
</dbReference>
<dbReference type="Pfam" id="PF01590">
    <property type="entry name" value="GAF"/>
    <property type="match status" value="1"/>
</dbReference>
<evidence type="ECO:0000256" key="2">
    <source>
        <dbReference type="ARBA" id="ARBA00022840"/>
    </source>
</evidence>
<dbReference type="CDD" id="cd00009">
    <property type="entry name" value="AAA"/>
    <property type="match status" value="1"/>
</dbReference>
<dbReference type="Pfam" id="PF00158">
    <property type="entry name" value="Sigma54_activat"/>
    <property type="match status" value="1"/>
</dbReference>
<dbReference type="InterPro" id="IPR003593">
    <property type="entry name" value="AAA+_ATPase"/>
</dbReference>
<dbReference type="PROSITE" id="PS00676">
    <property type="entry name" value="SIGMA54_INTERACT_2"/>
    <property type="match status" value="1"/>
</dbReference>
<feature type="domain" description="Sigma-54 factor interaction" evidence="6">
    <location>
        <begin position="345"/>
        <end position="575"/>
    </location>
</feature>
<name>A0ABS8N3K1_9CLOT</name>
<dbReference type="Proteomes" id="UP001165422">
    <property type="component" value="Unassembled WGS sequence"/>
</dbReference>
<proteinExistence type="predicted"/>
<keyword evidence="4" id="KW-0238">DNA-binding</keyword>
<reference evidence="7" key="1">
    <citation type="submission" date="2021-11" db="EMBL/GenBank/DDBJ databases">
        <authorList>
            <person name="Qingchun L."/>
            <person name="Dong Z."/>
            <person name="Zongwei Q."/>
            <person name="Jia Z."/>
            <person name="Duotao L."/>
        </authorList>
    </citation>
    <scope>NUCLEOTIDE SEQUENCE</scope>
    <source>
        <strain evidence="7">WLY-B-L2</strain>
    </source>
</reference>
<dbReference type="InterPro" id="IPR025943">
    <property type="entry name" value="Sigma_54_int_dom_ATP-bd_2"/>
</dbReference>
<dbReference type="SUPFAM" id="SSF46689">
    <property type="entry name" value="Homeodomain-like"/>
    <property type="match status" value="1"/>
</dbReference>
<protein>
    <submittedName>
        <fullName evidence="7">Sigma 54-interacting transcriptional regulator</fullName>
    </submittedName>
</protein>
<dbReference type="InterPro" id="IPR009057">
    <property type="entry name" value="Homeodomain-like_sf"/>
</dbReference>
<dbReference type="SUPFAM" id="SSF55785">
    <property type="entry name" value="PYP-like sensor domain (PAS domain)"/>
    <property type="match status" value="1"/>
</dbReference>
<dbReference type="PROSITE" id="PS00675">
    <property type="entry name" value="SIGMA54_INTERACT_1"/>
    <property type="match status" value="1"/>
</dbReference>
<evidence type="ECO:0000256" key="1">
    <source>
        <dbReference type="ARBA" id="ARBA00022741"/>
    </source>
</evidence>
<keyword evidence="2" id="KW-0067">ATP-binding</keyword>
<dbReference type="PANTHER" id="PTHR32071:SF57">
    <property type="entry name" value="C4-DICARBOXYLATE TRANSPORT TRANSCRIPTIONAL REGULATORY PROTEIN DCTD"/>
    <property type="match status" value="1"/>
</dbReference>
<gene>
    <name evidence="7" type="ORF">LN736_05065</name>
</gene>
<dbReference type="InterPro" id="IPR029016">
    <property type="entry name" value="GAF-like_dom_sf"/>
</dbReference>
<accession>A0ABS8N3K1</accession>
<dbReference type="PANTHER" id="PTHR32071">
    <property type="entry name" value="TRANSCRIPTIONAL REGULATORY PROTEIN"/>
    <property type="match status" value="1"/>
</dbReference>
<dbReference type="SUPFAM" id="SSF52540">
    <property type="entry name" value="P-loop containing nucleoside triphosphate hydrolases"/>
    <property type="match status" value="1"/>
</dbReference>
<dbReference type="EMBL" id="JAJJPB010000003">
    <property type="protein sequence ID" value="MCC9294241.1"/>
    <property type="molecule type" value="Genomic_DNA"/>
</dbReference>
<evidence type="ECO:0000259" key="6">
    <source>
        <dbReference type="PROSITE" id="PS50045"/>
    </source>
</evidence>
<dbReference type="InterPro" id="IPR058031">
    <property type="entry name" value="AAA_lid_NorR"/>
</dbReference>
<organism evidence="7 8">
    <name type="scientific">Clostridium aromativorans</name>
    <dbReference type="NCBI Taxonomy" id="2836848"/>
    <lineage>
        <taxon>Bacteria</taxon>
        <taxon>Bacillati</taxon>
        <taxon>Bacillota</taxon>
        <taxon>Clostridia</taxon>
        <taxon>Eubacteriales</taxon>
        <taxon>Clostridiaceae</taxon>
        <taxon>Clostridium</taxon>
    </lineage>
</organism>
<keyword evidence="8" id="KW-1185">Reference proteome</keyword>
<evidence type="ECO:0000256" key="5">
    <source>
        <dbReference type="ARBA" id="ARBA00023163"/>
    </source>
</evidence>
<dbReference type="Pfam" id="PF25601">
    <property type="entry name" value="AAA_lid_14"/>
    <property type="match status" value="1"/>
</dbReference>
<sequence>MYIKSSNINKTTTEELFENLGITTHKDYVLRGWKRCRKLGISPFQKKCAKKFEGETLEKILRRNAKLISLSKPYIESLYSYVKGTCFSVVLSDSNACILELMFDDSVIENTADKINFTKGALWDEIHVGNNSLNTCLREGIPVQISGNEHYCIMNHDWTCTSAPIRNGDKIIGAIGVRGYKVDNSPHTLGMVVSTAKAIETSIEMEHTKIQLILKSNYENALVKCISSGLMTIDASGIVKYMNDIGAEILKVNKEASIDRPITNVVDFHPVILDVFKNNQGYIEREFVVKNTQGIKLHFVKSANIIRDEMGNTIGVIDIFRKIDNTNNKYKNITSMHAKYHFDDIIGKSNTIKKSIKLAKIASKSSSNVLVQGESGTGKELFAESIHNASDRKDHPFISINCAAIPSELIESELFGYSEGAFTGALKGGHPGKFELANGGTIFLDEIGDMPLYMQAKLLRVLQEKQITRIGGNSVLDIDTRIICATNKELLAECHAGNFRKDLYYRLNVLNIYLPPLRKRKEDIKELLYYFINKMNAKMNKNIRGISKEAIEYIIEYEWPGNVRELENCIERAVNLCESTTITLKDLAINIREKKIMSNLRRNSFNRLITLNENTGEDKIESLESIEIKEIKRALQIMDGNISQTANILKISRNTLYNKMKKYNIQLNDIEKIHKFV</sequence>
<dbReference type="Pfam" id="PF02954">
    <property type="entry name" value="HTH_8"/>
    <property type="match status" value="1"/>
</dbReference>
<keyword evidence="3" id="KW-0805">Transcription regulation</keyword>
<dbReference type="PRINTS" id="PR01590">
    <property type="entry name" value="HTHFIS"/>
</dbReference>
<keyword evidence="5" id="KW-0804">Transcription</keyword>
<dbReference type="SMART" id="SM00382">
    <property type="entry name" value="AAA"/>
    <property type="match status" value="1"/>
</dbReference>
<dbReference type="InterPro" id="IPR003018">
    <property type="entry name" value="GAF"/>
</dbReference>
<comment type="caution">
    <text evidence="7">The sequence shown here is derived from an EMBL/GenBank/DDBJ whole genome shotgun (WGS) entry which is preliminary data.</text>
</comment>
<dbReference type="PROSITE" id="PS50045">
    <property type="entry name" value="SIGMA54_INTERACT_4"/>
    <property type="match status" value="1"/>
</dbReference>
<evidence type="ECO:0000313" key="7">
    <source>
        <dbReference type="EMBL" id="MCC9294241.1"/>
    </source>
</evidence>
<dbReference type="InterPro" id="IPR025662">
    <property type="entry name" value="Sigma_54_int_dom_ATP-bd_1"/>
</dbReference>
<keyword evidence="1" id="KW-0547">Nucleotide-binding</keyword>
<dbReference type="PROSITE" id="PS00688">
    <property type="entry name" value="SIGMA54_INTERACT_3"/>
    <property type="match status" value="1"/>
</dbReference>
<dbReference type="Gene3D" id="3.40.50.300">
    <property type="entry name" value="P-loop containing nucleotide triphosphate hydrolases"/>
    <property type="match status" value="1"/>
</dbReference>
<evidence type="ECO:0000256" key="3">
    <source>
        <dbReference type="ARBA" id="ARBA00023015"/>
    </source>
</evidence>
<dbReference type="Gene3D" id="3.30.450.40">
    <property type="match status" value="1"/>
</dbReference>
<dbReference type="InterPro" id="IPR002197">
    <property type="entry name" value="HTH_Fis"/>
</dbReference>
<dbReference type="Gene3D" id="1.10.8.60">
    <property type="match status" value="1"/>
</dbReference>